<dbReference type="Proteomes" id="UP001183643">
    <property type="component" value="Unassembled WGS sequence"/>
</dbReference>
<name>A0AAE3YR88_9ACTN</name>
<keyword evidence="1" id="KW-0812">Transmembrane</keyword>
<evidence type="ECO:0000313" key="3">
    <source>
        <dbReference type="Proteomes" id="UP001183643"/>
    </source>
</evidence>
<organism evidence="2 3">
    <name type="scientific">Catenuloplanes atrovinosus</name>
    <dbReference type="NCBI Taxonomy" id="137266"/>
    <lineage>
        <taxon>Bacteria</taxon>
        <taxon>Bacillati</taxon>
        <taxon>Actinomycetota</taxon>
        <taxon>Actinomycetes</taxon>
        <taxon>Micromonosporales</taxon>
        <taxon>Micromonosporaceae</taxon>
        <taxon>Catenuloplanes</taxon>
    </lineage>
</organism>
<accession>A0AAE3YR88</accession>
<evidence type="ECO:0000313" key="2">
    <source>
        <dbReference type="EMBL" id="MDR7278150.1"/>
    </source>
</evidence>
<keyword evidence="1" id="KW-0472">Membrane</keyword>
<proteinExistence type="predicted"/>
<feature type="transmembrane region" description="Helical" evidence="1">
    <location>
        <begin position="78"/>
        <end position="96"/>
    </location>
</feature>
<protein>
    <submittedName>
        <fullName evidence="2">Uncharacterized protein</fullName>
    </submittedName>
</protein>
<evidence type="ECO:0000256" key="1">
    <source>
        <dbReference type="SAM" id="Phobius"/>
    </source>
</evidence>
<keyword evidence="3" id="KW-1185">Reference proteome</keyword>
<feature type="transmembrane region" description="Helical" evidence="1">
    <location>
        <begin position="49"/>
        <end position="71"/>
    </location>
</feature>
<sequence length="211" mass="20587">MVSAAFAIVVAPSAALFAAVGGALSARVMSARAVRVAGLARFVSIPFVVLLRGVLTAFAVFPAGTAVAVFAAGTAFAVALREAAVAAGAFGGAAFADGAADPVAFAAAFLPAAAFPSAAAFAPAVVFAVLFFVRAPGVAAPGPRFGELTVPVAAGPAGFAAVPVRARFPGAAAEAPAALPARPDTLRPVPVWSPVVTSFAMSTRLTMAPPA</sequence>
<dbReference type="RefSeq" id="WP_310370888.1">
    <property type="nucleotide sequence ID" value="NZ_JAVDYB010000001.1"/>
</dbReference>
<gene>
    <name evidence="2" type="ORF">J2S41_004928</name>
</gene>
<dbReference type="EMBL" id="JAVDYB010000001">
    <property type="protein sequence ID" value="MDR7278150.1"/>
    <property type="molecule type" value="Genomic_DNA"/>
</dbReference>
<keyword evidence="1" id="KW-1133">Transmembrane helix</keyword>
<feature type="transmembrane region" description="Helical" evidence="1">
    <location>
        <begin position="108"/>
        <end position="133"/>
    </location>
</feature>
<comment type="caution">
    <text evidence="2">The sequence shown here is derived from an EMBL/GenBank/DDBJ whole genome shotgun (WGS) entry which is preliminary data.</text>
</comment>
<dbReference type="AlphaFoldDB" id="A0AAE3YR88"/>
<reference evidence="2" key="1">
    <citation type="submission" date="2023-07" db="EMBL/GenBank/DDBJ databases">
        <title>Sequencing the genomes of 1000 actinobacteria strains.</title>
        <authorList>
            <person name="Klenk H.-P."/>
        </authorList>
    </citation>
    <scope>NUCLEOTIDE SEQUENCE</scope>
    <source>
        <strain evidence="2">DSM 44707</strain>
    </source>
</reference>